<dbReference type="Proteomes" id="UP000538931">
    <property type="component" value="Unassembled WGS sequence"/>
</dbReference>
<evidence type="ECO:0000313" key="3">
    <source>
        <dbReference type="Proteomes" id="UP000538931"/>
    </source>
</evidence>
<keyword evidence="1" id="KW-0732">Signal</keyword>
<protein>
    <submittedName>
        <fullName evidence="2">YbjN domain-containing protein</fullName>
    </submittedName>
</protein>
<organism evidence="2 3">
    <name type="scientific">Marinobacterium marinum</name>
    <dbReference type="NCBI Taxonomy" id="2756129"/>
    <lineage>
        <taxon>Bacteria</taxon>
        <taxon>Pseudomonadati</taxon>
        <taxon>Pseudomonadota</taxon>
        <taxon>Gammaproteobacteria</taxon>
        <taxon>Oceanospirillales</taxon>
        <taxon>Oceanospirillaceae</taxon>
        <taxon>Marinobacterium</taxon>
    </lineage>
</organism>
<dbReference type="InterPro" id="IPR019660">
    <property type="entry name" value="Put_sensory_transdc_reg_YbjN"/>
</dbReference>
<accession>A0A7W2AC79</accession>
<dbReference type="CDD" id="cd17511">
    <property type="entry name" value="YbjN_AmyR-like"/>
    <property type="match status" value="1"/>
</dbReference>
<proteinExistence type="predicted"/>
<sequence>MKAIPIMLLTAGLCAANVQAASQVDATDPQQILELAKGFGSATLEEDDYGDPLITGRINGSKYGIYFYGCDDNRDCTDIQFSAAWSGYDITLEQINDWNLNKRYGKAYLDDDGDPTVELIVNLKYGVSRDNLDDTIDWWKLTMTEFEQFIDE</sequence>
<dbReference type="RefSeq" id="WP_181741692.1">
    <property type="nucleotide sequence ID" value="NZ_JACEMT010000055.1"/>
</dbReference>
<dbReference type="AlphaFoldDB" id="A0A7W2AC79"/>
<evidence type="ECO:0000313" key="2">
    <source>
        <dbReference type="EMBL" id="MBA4503681.1"/>
    </source>
</evidence>
<dbReference type="EMBL" id="JACEMT010000055">
    <property type="protein sequence ID" value="MBA4503681.1"/>
    <property type="molecule type" value="Genomic_DNA"/>
</dbReference>
<comment type="caution">
    <text evidence="2">The sequence shown here is derived from an EMBL/GenBank/DDBJ whole genome shotgun (WGS) entry which is preliminary data.</text>
</comment>
<dbReference type="Pfam" id="PF10722">
    <property type="entry name" value="YbjN"/>
    <property type="match status" value="1"/>
</dbReference>
<gene>
    <name evidence="2" type="ORF">H1S06_15085</name>
</gene>
<feature type="signal peptide" evidence="1">
    <location>
        <begin position="1"/>
        <end position="20"/>
    </location>
</feature>
<feature type="chain" id="PRO_5030903564" evidence="1">
    <location>
        <begin position="21"/>
        <end position="152"/>
    </location>
</feature>
<name>A0A7W2AC79_9GAMM</name>
<evidence type="ECO:0000256" key="1">
    <source>
        <dbReference type="SAM" id="SignalP"/>
    </source>
</evidence>
<keyword evidence="3" id="KW-1185">Reference proteome</keyword>
<reference evidence="2 3" key="1">
    <citation type="submission" date="2020-07" db="EMBL/GenBank/DDBJ databases">
        <title>Bacterium isolated from marien macroalgae.</title>
        <authorList>
            <person name="Zhu K."/>
            <person name="Lu D."/>
            <person name="Du Z."/>
        </authorList>
    </citation>
    <scope>NUCLEOTIDE SEQUENCE [LARGE SCALE GENOMIC DNA]</scope>
    <source>
        <strain evidence="2 3">3-1745</strain>
    </source>
</reference>